<dbReference type="AlphaFoldDB" id="A0A3N1Y5Q8"/>
<sequence>MAAGSRQAALEAEGLVKRYPDAGALRTVLDRVSLRLEPGETVAVTGPSGSGKSTLLHLLAGLETPDGGTVRLLGQDLAGLGEAARSRLRRRHVGFVHQFFHLLPTLTVEENVRLPLELDGVDAGRARRRARALLAAVGLAARAGDFPEQLSGGEQQRVAIARALAPHPAVVLADEPTGNLDPAAAAGVLDLLEAAVREHGAALVLVTHSAEAAARAGRVLALRGGRLVEAP</sequence>
<dbReference type="InterPro" id="IPR003439">
    <property type="entry name" value="ABC_transporter-like_ATP-bd"/>
</dbReference>
<evidence type="ECO:0000313" key="6">
    <source>
        <dbReference type="EMBL" id="ROR34145.1"/>
    </source>
</evidence>
<dbReference type="GO" id="GO:0022857">
    <property type="term" value="F:transmembrane transporter activity"/>
    <property type="evidence" value="ECO:0007669"/>
    <property type="project" value="TreeGrafter"/>
</dbReference>
<dbReference type="Pfam" id="PF00005">
    <property type="entry name" value="ABC_tran"/>
    <property type="match status" value="1"/>
</dbReference>
<protein>
    <submittedName>
        <fullName evidence="6">Putative ABC transport system ATP-binding protein</fullName>
    </submittedName>
</protein>
<dbReference type="InterPro" id="IPR003593">
    <property type="entry name" value="AAA+_ATPase"/>
</dbReference>
<evidence type="ECO:0000256" key="2">
    <source>
        <dbReference type="ARBA" id="ARBA00022741"/>
    </source>
</evidence>
<dbReference type="SUPFAM" id="SSF52540">
    <property type="entry name" value="P-loop containing nucleoside triphosphate hydrolases"/>
    <property type="match status" value="1"/>
</dbReference>
<dbReference type="RefSeq" id="WP_123399077.1">
    <property type="nucleotide sequence ID" value="NZ_RJVI01000001.1"/>
</dbReference>
<evidence type="ECO:0000313" key="7">
    <source>
        <dbReference type="Proteomes" id="UP000276634"/>
    </source>
</evidence>
<proteinExistence type="inferred from homology"/>
<dbReference type="Gene3D" id="3.40.50.300">
    <property type="entry name" value="P-loop containing nucleotide triphosphate hydrolases"/>
    <property type="match status" value="1"/>
</dbReference>
<comment type="caution">
    <text evidence="6">The sequence shown here is derived from an EMBL/GenBank/DDBJ whole genome shotgun (WGS) entry which is preliminary data.</text>
</comment>
<keyword evidence="7" id="KW-1185">Reference proteome</keyword>
<evidence type="ECO:0000256" key="3">
    <source>
        <dbReference type="ARBA" id="ARBA00022840"/>
    </source>
</evidence>
<keyword evidence="3 6" id="KW-0067">ATP-binding</keyword>
<dbReference type="GO" id="GO:0005524">
    <property type="term" value="F:ATP binding"/>
    <property type="evidence" value="ECO:0007669"/>
    <property type="project" value="UniProtKB-KW"/>
</dbReference>
<reference evidence="6 7" key="1">
    <citation type="submission" date="2018-11" db="EMBL/GenBank/DDBJ databases">
        <title>Genomic Encyclopedia of Type Strains, Phase IV (KMG-IV): sequencing the most valuable type-strain genomes for metagenomic binning, comparative biology and taxonomic classification.</title>
        <authorList>
            <person name="Goeker M."/>
        </authorList>
    </citation>
    <scope>NUCLEOTIDE SEQUENCE [LARGE SCALE GENOMIC DNA]</scope>
    <source>
        <strain evidence="6 7">DSM 100275</strain>
    </source>
</reference>
<dbReference type="FunFam" id="3.40.50.300:FF:000032">
    <property type="entry name" value="Export ABC transporter ATP-binding protein"/>
    <property type="match status" value="1"/>
</dbReference>
<dbReference type="InterPro" id="IPR027417">
    <property type="entry name" value="P-loop_NTPase"/>
</dbReference>
<dbReference type="CDD" id="cd03255">
    <property type="entry name" value="ABC_MJ0796_LolCDE_FtsE"/>
    <property type="match status" value="1"/>
</dbReference>
<keyword evidence="1" id="KW-0813">Transport</keyword>
<evidence type="ECO:0000259" key="5">
    <source>
        <dbReference type="PROSITE" id="PS50893"/>
    </source>
</evidence>
<dbReference type="EMBL" id="RJVI01000001">
    <property type="protein sequence ID" value="ROR34145.1"/>
    <property type="molecule type" value="Genomic_DNA"/>
</dbReference>
<name>A0A3N1Y5Q8_9GAMM</name>
<dbReference type="PROSITE" id="PS00211">
    <property type="entry name" value="ABC_TRANSPORTER_1"/>
    <property type="match status" value="1"/>
</dbReference>
<evidence type="ECO:0000256" key="4">
    <source>
        <dbReference type="ARBA" id="ARBA00038388"/>
    </source>
</evidence>
<dbReference type="GO" id="GO:1902495">
    <property type="term" value="C:transmembrane transporter complex"/>
    <property type="evidence" value="ECO:0007669"/>
    <property type="project" value="UniProtKB-ARBA"/>
</dbReference>
<dbReference type="GO" id="GO:0016887">
    <property type="term" value="F:ATP hydrolysis activity"/>
    <property type="evidence" value="ECO:0007669"/>
    <property type="project" value="InterPro"/>
</dbReference>
<dbReference type="InterPro" id="IPR017871">
    <property type="entry name" value="ABC_transporter-like_CS"/>
</dbReference>
<dbReference type="PROSITE" id="PS50893">
    <property type="entry name" value="ABC_TRANSPORTER_2"/>
    <property type="match status" value="1"/>
</dbReference>
<dbReference type="Proteomes" id="UP000276634">
    <property type="component" value="Unassembled WGS sequence"/>
</dbReference>
<dbReference type="InterPro" id="IPR017911">
    <property type="entry name" value="MacB-like_ATP-bd"/>
</dbReference>
<comment type="similarity">
    <text evidence="4">Belongs to the ABC transporter superfamily. Macrolide exporter (TC 3.A.1.122) family.</text>
</comment>
<evidence type="ECO:0000256" key="1">
    <source>
        <dbReference type="ARBA" id="ARBA00022448"/>
    </source>
</evidence>
<dbReference type="SMART" id="SM00382">
    <property type="entry name" value="AAA"/>
    <property type="match status" value="1"/>
</dbReference>
<dbReference type="GO" id="GO:0005886">
    <property type="term" value="C:plasma membrane"/>
    <property type="evidence" value="ECO:0007669"/>
    <property type="project" value="TreeGrafter"/>
</dbReference>
<organism evidence="6 7">
    <name type="scientific">Inmirania thermothiophila</name>
    <dbReference type="NCBI Taxonomy" id="1750597"/>
    <lineage>
        <taxon>Bacteria</taxon>
        <taxon>Pseudomonadati</taxon>
        <taxon>Pseudomonadota</taxon>
        <taxon>Gammaproteobacteria</taxon>
        <taxon>Chromatiales</taxon>
        <taxon>Ectothiorhodospiraceae</taxon>
        <taxon>Inmirania</taxon>
    </lineage>
</organism>
<feature type="domain" description="ABC transporter" evidence="5">
    <location>
        <begin position="10"/>
        <end position="230"/>
    </location>
</feature>
<keyword evidence="2" id="KW-0547">Nucleotide-binding</keyword>
<accession>A0A3N1Y5Q8</accession>
<dbReference type="InterPro" id="IPR015854">
    <property type="entry name" value="ABC_transpr_LolD-like"/>
</dbReference>
<dbReference type="PANTHER" id="PTHR24220">
    <property type="entry name" value="IMPORT ATP-BINDING PROTEIN"/>
    <property type="match status" value="1"/>
</dbReference>
<gene>
    <name evidence="6" type="ORF">EDC57_0040</name>
</gene>
<dbReference type="OrthoDB" id="66958at2"/>